<accession>A0A3M8AJ72</accession>
<evidence type="ECO:0000313" key="3">
    <source>
        <dbReference type="Proteomes" id="UP000268829"/>
    </source>
</evidence>
<dbReference type="EMBL" id="RHHS01000080">
    <property type="protein sequence ID" value="RNB50515.1"/>
    <property type="molecule type" value="Genomic_DNA"/>
</dbReference>
<proteinExistence type="predicted"/>
<comment type="caution">
    <text evidence="2">The sequence shown here is derived from an EMBL/GenBank/DDBJ whole genome shotgun (WGS) entry which is preliminary data.</text>
</comment>
<keyword evidence="3" id="KW-1185">Reference proteome</keyword>
<dbReference type="RefSeq" id="WP_122906948.1">
    <property type="nucleotide sequence ID" value="NZ_RHHS01000080.1"/>
</dbReference>
<name>A0A3M8AJ72_9BACL</name>
<gene>
    <name evidence="2" type="ORF">EDM57_22765</name>
</gene>
<dbReference type="Proteomes" id="UP000268829">
    <property type="component" value="Unassembled WGS sequence"/>
</dbReference>
<feature type="domain" description="Rv2525c-like glycoside hydrolase-like" evidence="1">
    <location>
        <begin position="20"/>
        <end position="185"/>
    </location>
</feature>
<dbReference type="SUPFAM" id="SSF51445">
    <property type="entry name" value="(Trans)glycosidases"/>
    <property type="match status" value="1"/>
</dbReference>
<dbReference type="InterPro" id="IPR015020">
    <property type="entry name" value="Rv2525c-like_Glyco_Hydro-like"/>
</dbReference>
<reference evidence="2 3" key="1">
    <citation type="submission" date="2018-10" db="EMBL/GenBank/DDBJ databases">
        <title>Phylogenomics of Brevibacillus.</title>
        <authorList>
            <person name="Dunlap C."/>
        </authorList>
    </citation>
    <scope>NUCLEOTIDE SEQUENCE [LARGE SCALE GENOMIC DNA]</scope>
    <source>
        <strain evidence="2 3">DSM 100115</strain>
    </source>
</reference>
<dbReference type="OrthoDB" id="1795295at2"/>
<dbReference type="Gene3D" id="3.20.20.80">
    <property type="entry name" value="Glycosidases"/>
    <property type="match status" value="1"/>
</dbReference>
<dbReference type="AlphaFoldDB" id="A0A3M8AJ72"/>
<evidence type="ECO:0000313" key="2">
    <source>
        <dbReference type="EMBL" id="RNB50515.1"/>
    </source>
</evidence>
<dbReference type="InterPro" id="IPR017853">
    <property type="entry name" value="GH"/>
</dbReference>
<dbReference type="Pfam" id="PF08924">
    <property type="entry name" value="Rv2525c_GlyHyd-like"/>
    <property type="match status" value="1"/>
</dbReference>
<organism evidence="2 3">
    <name type="scientific">Brevibacillus gelatini</name>
    <dbReference type="NCBI Taxonomy" id="1655277"/>
    <lineage>
        <taxon>Bacteria</taxon>
        <taxon>Bacillati</taxon>
        <taxon>Bacillota</taxon>
        <taxon>Bacilli</taxon>
        <taxon>Bacillales</taxon>
        <taxon>Paenibacillaceae</taxon>
        <taxon>Brevibacillus</taxon>
    </lineage>
</organism>
<sequence length="212" mass="24231">MAKGIDYAGKNNSTKSNLRAIKDAGYKFIGRYYGESDWKRLTKEEARLISDAGLYIVTVYQNGGRDIDEFTYTNGKKACRSAIRQAEEVGQPYDTPIYFAVDMEIKNNSDFEAIDDYFRGIVKEMSNYKRDNNGDGFKIGVYGSYYVVKYIDEEVSGVTYLWQCKAWSYGKDYKNRDLYQYSIDKPLKLNNGNTIYVDFCESTGSAGGFQVD</sequence>
<evidence type="ECO:0000259" key="1">
    <source>
        <dbReference type="Pfam" id="PF08924"/>
    </source>
</evidence>
<protein>
    <submittedName>
        <fullName evidence="2">DUF1906 domain-containing protein</fullName>
    </submittedName>
</protein>